<protein>
    <submittedName>
        <fullName evidence="2">DUF2334 domain-containing protein</fullName>
    </submittedName>
</protein>
<dbReference type="InterPro" id="IPR011330">
    <property type="entry name" value="Glyco_hydro/deAcase_b/a-brl"/>
</dbReference>
<reference evidence="2 3" key="1">
    <citation type="submission" date="2020-11" db="EMBL/GenBank/DDBJ databases">
        <title>Fusibacter basophilias sp. nov.</title>
        <authorList>
            <person name="Qiu D."/>
        </authorList>
    </citation>
    <scope>NUCLEOTIDE SEQUENCE [LARGE SCALE GENOMIC DNA]</scope>
    <source>
        <strain evidence="2 3">Q10-2</strain>
    </source>
</reference>
<accession>A0ABR9ZQJ1</accession>
<proteinExistence type="predicted"/>
<dbReference type="Proteomes" id="UP000614200">
    <property type="component" value="Unassembled WGS sequence"/>
</dbReference>
<evidence type="ECO:0000256" key="1">
    <source>
        <dbReference type="SAM" id="Phobius"/>
    </source>
</evidence>
<dbReference type="Pfam" id="PF10096">
    <property type="entry name" value="DUF2334"/>
    <property type="match status" value="1"/>
</dbReference>
<evidence type="ECO:0000313" key="3">
    <source>
        <dbReference type="Proteomes" id="UP000614200"/>
    </source>
</evidence>
<gene>
    <name evidence="2" type="ORF">ISU02_06325</name>
</gene>
<evidence type="ECO:0000313" key="2">
    <source>
        <dbReference type="EMBL" id="MBF4692725.1"/>
    </source>
</evidence>
<keyword evidence="1" id="KW-0812">Transmembrane</keyword>
<dbReference type="SUPFAM" id="SSF88713">
    <property type="entry name" value="Glycoside hydrolase/deacetylase"/>
    <property type="match status" value="1"/>
</dbReference>
<dbReference type="InterPro" id="IPR018763">
    <property type="entry name" value="DUF2334"/>
</dbReference>
<feature type="transmembrane region" description="Helical" evidence="1">
    <location>
        <begin position="496"/>
        <end position="515"/>
    </location>
</feature>
<comment type="caution">
    <text evidence="2">The sequence shown here is derived from an EMBL/GenBank/DDBJ whole genome shotgun (WGS) entry which is preliminary data.</text>
</comment>
<keyword evidence="3" id="KW-1185">Reference proteome</keyword>
<name>A0ABR9ZQJ1_9FIRM</name>
<keyword evidence="1" id="KW-1133">Transmembrane helix</keyword>
<keyword evidence="1" id="KW-0472">Membrane</keyword>
<dbReference type="EMBL" id="JADKNH010000003">
    <property type="protein sequence ID" value="MBF4692725.1"/>
    <property type="molecule type" value="Genomic_DNA"/>
</dbReference>
<organism evidence="2 3">
    <name type="scientific">Fusibacter ferrireducens</name>
    <dbReference type="NCBI Taxonomy" id="2785058"/>
    <lineage>
        <taxon>Bacteria</taxon>
        <taxon>Bacillati</taxon>
        <taxon>Bacillota</taxon>
        <taxon>Clostridia</taxon>
        <taxon>Eubacteriales</taxon>
        <taxon>Eubacteriales Family XII. Incertae Sedis</taxon>
        <taxon>Fusibacter</taxon>
    </lineage>
</organism>
<sequence length="528" mass="61486">MSKCFRLSIGVLIIGFMLGILMSLSYAEGKLEKKVLILYEERYFYGDTRDTVTAMENLLGHYQTQVVEHKISDLKSYNFEAYDFVFILALDQEIESPRFYEALAQYEGELIWLGKSVEPLIKLKKYPLMYEGEVYDLLSIRYSKALTGDEKTFSIGTKRAFYKVRSMSPENRVYAWLSDGTDEFPFIVHTGNLYYISRVDINEPLFYIFSDFLNQLFYEKHYQENHFLISIEDVHVFSDYEQLKALTDVLYKNKVPFTIGLIPFVQQEGVDYITDFTEVSAFIDVLNYMQGHGGSIVLHTYVHEMKDDTLTISKLEARDIKQYFDRAISECLQNGLVPIGYEAPHAFLSKEEYDALKSIFTTAFGQIAITENNYIIYPYELYDTVNFNKLYPLNLGYIDPSDKDAFKIIDERLKRIELVNGFFAGIYYHSSVETFYLESLIARLKSEGIMSYDPLQDQHAITSRDFEVNIDNGRIDINSYIETVPKSPLSLFIDRLALVFSYVLFAIFIAFVVILTRSIRKQRRNLFK</sequence>